<protein>
    <recommendedName>
        <fullName evidence="3">Nudix hydrolase domain-containing protein</fullName>
    </recommendedName>
</protein>
<dbReference type="CDD" id="cd04690">
    <property type="entry name" value="NUDIX_Hydrolase"/>
    <property type="match status" value="1"/>
</dbReference>
<accession>A0ABP5FI48</accession>
<dbReference type="EMBL" id="BAAAMN010000007">
    <property type="protein sequence ID" value="GAA2027196.1"/>
    <property type="molecule type" value="Genomic_DNA"/>
</dbReference>
<dbReference type="InterPro" id="IPR000086">
    <property type="entry name" value="NUDIX_hydrolase_dom"/>
</dbReference>
<dbReference type="Gene3D" id="3.30.2010.20">
    <property type="match status" value="1"/>
</dbReference>
<feature type="domain" description="Nudix hydrolase" evidence="3">
    <location>
        <begin position="5"/>
        <end position="132"/>
    </location>
</feature>
<evidence type="ECO:0000256" key="2">
    <source>
        <dbReference type="ARBA" id="ARBA00022801"/>
    </source>
</evidence>
<evidence type="ECO:0000256" key="1">
    <source>
        <dbReference type="ARBA" id="ARBA00005582"/>
    </source>
</evidence>
<organism evidence="4 5">
    <name type="scientific">Yaniella flava</name>
    <dbReference type="NCBI Taxonomy" id="287930"/>
    <lineage>
        <taxon>Bacteria</taxon>
        <taxon>Bacillati</taxon>
        <taxon>Actinomycetota</taxon>
        <taxon>Actinomycetes</taxon>
        <taxon>Micrococcales</taxon>
        <taxon>Micrococcaceae</taxon>
        <taxon>Yaniella</taxon>
    </lineage>
</organism>
<keyword evidence="2" id="KW-0378">Hydrolase</keyword>
<dbReference type="Pfam" id="PF06262">
    <property type="entry name" value="Zincin_1"/>
    <property type="match status" value="1"/>
</dbReference>
<dbReference type="InterPro" id="IPR038555">
    <property type="entry name" value="Zincin_1_sf"/>
</dbReference>
<dbReference type="RefSeq" id="WP_343955894.1">
    <property type="nucleotide sequence ID" value="NZ_BAAAMN010000007.1"/>
</dbReference>
<proteinExistence type="inferred from homology"/>
<dbReference type="PANTHER" id="PTHR43736:SF1">
    <property type="entry name" value="DIHYDRONEOPTERIN TRIPHOSPHATE DIPHOSPHATASE"/>
    <property type="match status" value="1"/>
</dbReference>
<dbReference type="CDD" id="cd12952">
    <property type="entry name" value="MMP_ACEL2062"/>
    <property type="match status" value="1"/>
</dbReference>
<gene>
    <name evidence="4" type="ORF">GCM10009720_03640</name>
</gene>
<comment type="caution">
    <text evidence="4">The sequence shown here is derived from an EMBL/GenBank/DDBJ whole genome shotgun (WGS) entry which is preliminary data.</text>
</comment>
<evidence type="ECO:0000313" key="4">
    <source>
        <dbReference type="EMBL" id="GAA2027196.1"/>
    </source>
</evidence>
<name>A0ABP5FI48_9MICC</name>
<dbReference type="SUPFAM" id="SSF55486">
    <property type="entry name" value="Metalloproteases ('zincins'), catalytic domain"/>
    <property type="match status" value="1"/>
</dbReference>
<dbReference type="Proteomes" id="UP001501461">
    <property type="component" value="Unassembled WGS sequence"/>
</dbReference>
<keyword evidence="5" id="KW-1185">Reference proteome</keyword>
<dbReference type="PANTHER" id="PTHR43736">
    <property type="entry name" value="ADP-RIBOSE PYROPHOSPHATASE"/>
    <property type="match status" value="1"/>
</dbReference>
<comment type="similarity">
    <text evidence="1">Belongs to the Nudix hydrolase family.</text>
</comment>
<dbReference type="PROSITE" id="PS00893">
    <property type="entry name" value="NUDIX_BOX"/>
    <property type="match status" value="1"/>
</dbReference>
<dbReference type="Pfam" id="PF00293">
    <property type="entry name" value="NUDIX"/>
    <property type="match status" value="1"/>
</dbReference>
<dbReference type="PROSITE" id="PS51462">
    <property type="entry name" value="NUDIX"/>
    <property type="match status" value="1"/>
</dbReference>
<dbReference type="InterPro" id="IPR020084">
    <property type="entry name" value="NUDIX_hydrolase_CS"/>
</dbReference>
<dbReference type="InterPro" id="IPR010428">
    <property type="entry name" value="Zincin_1"/>
</dbReference>
<dbReference type="SUPFAM" id="SSF55811">
    <property type="entry name" value="Nudix"/>
    <property type="match status" value="1"/>
</dbReference>
<evidence type="ECO:0000313" key="5">
    <source>
        <dbReference type="Proteomes" id="UP001501461"/>
    </source>
</evidence>
<sequence length="255" mass="27615">MHHNPSISVAAVVLMRDDGRIALVRKHHTDAFMFPGGKPEPSEEGPTTAIREVYEELGLSLDPQTLEHLGDFTTPAANEPGTQLLSQVYAAALPAGVSVAAQAEIAQLIWVDAHDVGLPSGTTLAPLSATILGSLEQPEGVEMTLTEFEQLVSQELESLPKRLVDSLDNVVFAVEDRPADGSLNVLGTYEGHDRFDRADYGYAQLPDAIVVFREPILAICDDVAQVRHEVHVTLVHEIGHYYGIDDAALHDLGWA</sequence>
<evidence type="ECO:0000259" key="3">
    <source>
        <dbReference type="PROSITE" id="PS51462"/>
    </source>
</evidence>
<reference evidence="5" key="1">
    <citation type="journal article" date="2019" name="Int. J. Syst. Evol. Microbiol.">
        <title>The Global Catalogue of Microorganisms (GCM) 10K type strain sequencing project: providing services to taxonomists for standard genome sequencing and annotation.</title>
        <authorList>
            <consortium name="The Broad Institute Genomics Platform"/>
            <consortium name="The Broad Institute Genome Sequencing Center for Infectious Disease"/>
            <person name="Wu L."/>
            <person name="Ma J."/>
        </authorList>
    </citation>
    <scope>NUCLEOTIDE SEQUENCE [LARGE SCALE GENOMIC DNA]</scope>
    <source>
        <strain evidence="5">JCM 13595</strain>
    </source>
</reference>
<dbReference type="InterPro" id="IPR015797">
    <property type="entry name" value="NUDIX_hydrolase-like_dom_sf"/>
</dbReference>
<dbReference type="Gene3D" id="3.90.79.10">
    <property type="entry name" value="Nucleoside Triphosphate Pyrophosphohydrolase"/>
    <property type="match status" value="1"/>
</dbReference>